<evidence type="ECO:0000313" key="4">
    <source>
        <dbReference type="Proteomes" id="UP001068021"/>
    </source>
</evidence>
<dbReference type="Gene3D" id="3.30.450.30">
    <property type="entry name" value="Dynein light chain 2a, cytoplasmic"/>
    <property type="match status" value="1"/>
</dbReference>
<proteinExistence type="predicted"/>
<evidence type="ECO:0000313" key="2">
    <source>
        <dbReference type="EMBL" id="MCZ3365196.1"/>
    </source>
</evidence>
<evidence type="ECO:0000259" key="1">
    <source>
        <dbReference type="SMART" id="SM00960"/>
    </source>
</evidence>
<dbReference type="Proteomes" id="UP001068021">
    <property type="component" value="Unassembled WGS sequence"/>
</dbReference>
<dbReference type="EMBL" id="JAPVES010000030">
    <property type="protein sequence ID" value="MCZ3372951.1"/>
    <property type="molecule type" value="Genomic_DNA"/>
</dbReference>
<feature type="domain" description="Roadblock/LAMTOR2" evidence="1">
    <location>
        <begin position="14"/>
        <end position="100"/>
    </location>
</feature>
<dbReference type="AlphaFoldDB" id="A0A9E4ZW49"/>
<dbReference type="EMBL" id="JAPVER010000018">
    <property type="protein sequence ID" value="MCZ3365196.1"/>
    <property type="molecule type" value="Genomic_DNA"/>
</dbReference>
<dbReference type="Pfam" id="PF03259">
    <property type="entry name" value="Robl_LC7"/>
    <property type="match status" value="1"/>
</dbReference>
<reference evidence="2" key="1">
    <citation type="submission" date="2022-12" db="EMBL/GenBank/DDBJ databases">
        <title>Reclassification of two methanogenic archaea species isolated from the Kolyma lowland permafrost.</title>
        <authorList>
            <person name="Trubitsyn V.E."/>
            <person name="Rivkina E.M."/>
            <person name="Shcherbakova V.A."/>
        </authorList>
    </citation>
    <scope>NUCLEOTIDE SEQUENCE</scope>
    <source>
        <strain evidence="2">M2</strain>
        <strain evidence="3">MK4</strain>
    </source>
</reference>
<comment type="caution">
    <text evidence="2">The sequence shown here is derived from an EMBL/GenBank/DDBJ whole genome shotgun (WGS) entry which is preliminary data.</text>
</comment>
<sequence length="129" mass="13892">MVNCNGTEKLDLNIENVLRPLMKINGVQNCILATMGGIPVGRMDQNDSIVSATSAAVLGAVTEMVKNINFGMPEKLIVETDYGKIIMEEIGSEYVVVVLTDDNANIGMIRLTLKKAALNIQNLIQTPSG</sequence>
<keyword evidence="4" id="KW-1185">Reference proteome</keyword>
<dbReference type="SMART" id="SM00960">
    <property type="entry name" value="Robl_LC7"/>
    <property type="match status" value="1"/>
</dbReference>
<dbReference type="InterPro" id="IPR004942">
    <property type="entry name" value="Roadblock/LAMTOR2_dom"/>
</dbReference>
<name>A0A9E4ZW49_9EURY</name>
<protein>
    <submittedName>
        <fullName evidence="2">Roadblock/LC7 domain-containing protein</fullName>
    </submittedName>
</protein>
<evidence type="ECO:0000313" key="3">
    <source>
        <dbReference type="EMBL" id="MCZ3372951.1"/>
    </source>
</evidence>
<dbReference type="RefSeq" id="WP_048080466.1">
    <property type="nucleotide sequence ID" value="NZ_JAPVER010000018.1"/>
</dbReference>
<organism evidence="2 4">
    <name type="scientific">Methanobacterium veterum</name>
    <dbReference type="NCBI Taxonomy" id="408577"/>
    <lineage>
        <taxon>Archaea</taxon>
        <taxon>Methanobacteriati</taxon>
        <taxon>Methanobacteriota</taxon>
        <taxon>Methanomada group</taxon>
        <taxon>Methanobacteria</taxon>
        <taxon>Methanobacteriales</taxon>
        <taxon>Methanobacteriaceae</taxon>
        <taxon>Methanobacterium</taxon>
    </lineage>
</organism>
<gene>
    <name evidence="3" type="ORF">O3H35_09930</name>
    <name evidence="2" type="ORF">O3H54_04810</name>
</gene>
<accession>A0A9E4ZW49</accession>
<dbReference type="SUPFAM" id="SSF103196">
    <property type="entry name" value="Roadblock/LC7 domain"/>
    <property type="match status" value="1"/>
</dbReference>
<dbReference type="Proteomes" id="UP001074446">
    <property type="component" value="Unassembled WGS sequence"/>
</dbReference>